<dbReference type="GO" id="GO:0004143">
    <property type="term" value="F:ATP-dependent diacylglycerol kinase activity"/>
    <property type="evidence" value="ECO:0007669"/>
    <property type="project" value="InterPro"/>
</dbReference>
<keyword evidence="3" id="KW-1185">Reference proteome</keyword>
<protein>
    <submittedName>
        <fullName evidence="2">ADP-ribosylglycohydrolase</fullName>
    </submittedName>
</protein>
<evidence type="ECO:0000256" key="1">
    <source>
        <dbReference type="SAM" id="Phobius"/>
    </source>
</evidence>
<feature type="transmembrane region" description="Helical" evidence="1">
    <location>
        <begin position="178"/>
        <end position="196"/>
    </location>
</feature>
<dbReference type="InterPro" id="IPR037997">
    <property type="entry name" value="Dgk1-like"/>
</dbReference>
<feature type="transmembrane region" description="Helical" evidence="1">
    <location>
        <begin position="140"/>
        <end position="157"/>
    </location>
</feature>
<feature type="transmembrane region" description="Helical" evidence="1">
    <location>
        <begin position="20"/>
        <end position="40"/>
    </location>
</feature>
<name>A0A9N8DR46_9STRA</name>
<keyword evidence="1" id="KW-1133">Transmembrane helix</keyword>
<comment type="caution">
    <text evidence="2">The sequence shown here is derived from an EMBL/GenBank/DDBJ whole genome shotgun (WGS) entry which is preliminary data.</text>
</comment>
<organism evidence="2 3">
    <name type="scientific">Seminavis robusta</name>
    <dbReference type="NCBI Taxonomy" id="568900"/>
    <lineage>
        <taxon>Eukaryota</taxon>
        <taxon>Sar</taxon>
        <taxon>Stramenopiles</taxon>
        <taxon>Ochrophyta</taxon>
        <taxon>Bacillariophyta</taxon>
        <taxon>Bacillariophyceae</taxon>
        <taxon>Bacillariophycidae</taxon>
        <taxon>Naviculales</taxon>
        <taxon>Naviculaceae</taxon>
        <taxon>Seminavis</taxon>
    </lineage>
</organism>
<evidence type="ECO:0000313" key="3">
    <source>
        <dbReference type="Proteomes" id="UP001153069"/>
    </source>
</evidence>
<proteinExistence type="predicted"/>
<reference evidence="2" key="1">
    <citation type="submission" date="2020-06" db="EMBL/GenBank/DDBJ databases">
        <authorList>
            <consortium name="Plant Systems Biology data submission"/>
        </authorList>
    </citation>
    <scope>NUCLEOTIDE SEQUENCE</scope>
    <source>
        <strain evidence="2">D6</strain>
    </source>
</reference>
<dbReference type="OrthoDB" id="5673at2759"/>
<keyword evidence="1" id="KW-0812">Transmembrane</keyword>
<accession>A0A9N8DR46</accession>
<feature type="transmembrane region" description="Helical" evidence="1">
    <location>
        <begin position="115"/>
        <end position="134"/>
    </location>
</feature>
<dbReference type="Pfam" id="PF01148">
    <property type="entry name" value="CTP_transf_1"/>
    <property type="match status" value="1"/>
</dbReference>
<keyword evidence="1" id="KW-0472">Membrane</keyword>
<sequence length="247" mass="27539">MAVLRELLLQPELPALWNNVASSLLMVLFYRAVTEFAGWLRVRFGMAAQSRQILQMSLSAAVVFWPLFDTSEWSWRLNAILPSALLARILYKAKLNDPEDMDVQNLSRSSSPSELLFGPLQLCCVMIWLGLYQFMTQEAAILAAAIGVGDGLAPMIGSRYGRHFYHMPFSGRKTMEGSIVGVFLGTSIACYLYAYMMGIPIPPLRYVLVYGFVAAVVEGTSPGNFDNMSTALVMHFSLDKVHEWLPP</sequence>
<dbReference type="Proteomes" id="UP001153069">
    <property type="component" value="Unassembled WGS sequence"/>
</dbReference>
<dbReference type="PANTHER" id="PTHR31303:SF1">
    <property type="entry name" value="CTP-DEPENDENT DIACYLGLYCEROL KINASE 1"/>
    <property type="match status" value="1"/>
</dbReference>
<dbReference type="EMBL" id="CAICTM010000310">
    <property type="protein sequence ID" value="CAB9507558.1"/>
    <property type="molecule type" value="Genomic_DNA"/>
</dbReference>
<evidence type="ECO:0000313" key="2">
    <source>
        <dbReference type="EMBL" id="CAB9507558.1"/>
    </source>
</evidence>
<gene>
    <name evidence="2" type="ORF">SEMRO_311_G114290.1</name>
</gene>
<dbReference type="PANTHER" id="PTHR31303">
    <property type="entry name" value="CTP-DEPENDENT DIACYLGLYCEROL KINASE 1"/>
    <property type="match status" value="1"/>
</dbReference>
<dbReference type="AlphaFoldDB" id="A0A9N8DR46"/>